<sequence length="253" mass="29078">MVQSIKQFLDNDHIARMVFQTPKYSTVDGFLLDIIDGSVFKDHEIFSAFETSLQILLYYDDVEICNPLGKKAGTHKIGVFYYSIANMPKLYRSRLPCIRLLSIVKRKVMNEYGIKHVLERINTDLIEISQGINIMINGEVKLVKGAVIAFIGDTLAIHEVCGFKVGVGFAYQKCRECECTPADLQTKFREDLFLKRNLQSYDDQCQELDRAVTRGMRNHLSRIYGINERSYARDFPGFNLLTNTPEDIMHVLF</sequence>
<name>A0AA88YQW6_PINIB</name>
<reference evidence="1" key="1">
    <citation type="submission" date="2019-08" db="EMBL/GenBank/DDBJ databases">
        <title>The improved chromosome-level genome for the pearl oyster Pinctada fucata martensii using PacBio sequencing and Hi-C.</title>
        <authorList>
            <person name="Zheng Z."/>
        </authorList>
    </citation>
    <scope>NUCLEOTIDE SEQUENCE</scope>
    <source>
        <strain evidence="1">ZZ-2019</strain>
        <tissue evidence="1">Adductor muscle</tissue>
    </source>
</reference>
<evidence type="ECO:0000313" key="2">
    <source>
        <dbReference type="Proteomes" id="UP001186944"/>
    </source>
</evidence>
<proteinExistence type="predicted"/>
<protein>
    <submittedName>
        <fullName evidence="1">Uncharacterized protein</fullName>
    </submittedName>
</protein>
<dbReference type="AlphaFoldDB" id="A0AA88YQW6"/>
<accession>A0AA88YQW6</accession>
<dbReference type="EMBL" id="VSWD01000004">
    <property type="protein sequence ID" value="KAK3104937.1"/>
    <property type="molecule type" value="Genomic_DNA"/>
</dbReference>
<comment type="caution">
    <text evidence="1">The sequence shown here is derived from an EMBL/GenBank/DDBJ whole genome shotgun (WGS) entry which is preliminary data.</text>
</comment>
<keyword evidence="2" id="KW-1185">Reference proteome</keyword>
<gene>
    <name evidence="1" type="ORF">FSP39_013488</name>
</gene>
<organism evidence="1 2">
    <name type="scientific">Pinctada imbricata</name>
    <name type="common">Atlantic pearl-oyster</name>
    <name type="synonym">Pinctada martensii</name>
    <dbReference type="NCBI Taxonomy" id="66713"/>
    <lineage>
        <taxon>Eukaryota</taxon>
        <taxon>Metazoa</taxon>
        <taxon>Spiralia</taxon>
        <taxon>Lophotrochozoa</taxon>
        <taxon>Mollusca</taxon>
        <taxon>Bivalvia</taxon>
        <taxon>Autobranchia</taxon>
        <taxon>Pteriomorphia</taxon>
        <taxon>Pterioida</taxon>
        <taxon>Pterioidea</taxon>
        <taxon>Pteriidae</taxon>
        <taxon>Pinctada</taxon>
    </lineage>
</organism>
<evidence type="ECO:0000313" key="1">
    <source>
        <dbReference type="EMBL" id="KAK3104937.1"/>
    </source>
</evidence>
<dbReference type="Proteomes" id="UP001186944">
    <property type="component" value="Unassembled WGS sequence"/>
</dbReference>